<dbReference type="AlphaFoldDB" id="A0A1I4BHB2"/>
<reference evidence="2 3" key="1">
    <citation type="submission" date="2016-10" db="EMBL/GenBank/DDBJ databases">
        <authorList>
            <person name="de Groot N.N."/>
        </authorList>
    </citation>
    <scope>NUCLEOTIDE SEQUENCE [LARGE SCALE GENOMIC DNA]</scope>
    <source>
        <strain evidence="2 3">DSM 44468</strain>
    </source>
</reference>
<protein>
    <submittedName>
        <fullName evidence="2">Uncharacterized protein</fullName>
    </submittedName>
</protein>
<feature type="transmembrane region" description="Helical" evidence="1">
    <location>
        <begin position="298"/>
        <end position="318"/>
    </location>
</feature>
<organism evidence="2 3">
    <name type="scientific">Amycolatopsis sacchari</name>
    <dbReference type="NCBI Taxonomy" id="115433"/>
    <lineage>
        <taxon>Bacteria</taxon>
        <taxon>Bacillati</taxon>
        <taxon>Actinomycetota</taxon>
        <taxon>Actinomycetes</taxon>
        <taxon>Pseudonocardiales</taxon>
        <taxon>Pseudonocardiaceae</taxon>
        <taxon>Amycolatopsis</taxon>
    </lineage>
</organism>
<accession>A0A1I4BHB2</accession>
<evidence type="ECO:0000313" key="3">
    <source>
        <dbReference type="Proteomes" id="UP000199025"/>
    </source>
</evidence>
<keyword evidence="1" id="KW-0472">Membrane</keyword>
<proteinExistence type="predicted"/>
<evidence type="ECO:0000313" key="2">
    <source>
        <dbReference type="EMBL" id="SFK67883.1"/>
    </source>
</evidence>
<sequence>MLLNAPPVDPPKLDVPAAIRGLEVERIHRAPGAVAWFDEQAVSAALAPDMKVLVTPFQGGNYPGSDQHYTEVDRPLREWADRTGTTLIEVEGLSVSATSGGGFGPSDLPELRQLTSHYDVTGAVLGMINYAKTGAKSVPSPPADPVVPPSAEQVAALTARLRENPVYVAPGRTDPIDVPVGLLAEKTGIRARVVAFPALGPDEPLVDYAPALAKEFPGETVFVSYGAWLDVAGPDQQILESARDYAYGRYEYATFARGVNLADRIGTVATRVADLVHRNPFARPAPPAFDLRHRIANVAPWVLLGSAVLLGGGALLAWSRRRVLARQAEEAALRKETALTAAELAELDAGLLAAPDGPSERLAAAAERQSTARELFERAGSAEAMREVREIAAQGRKLLAGAR</sequence>
<dbReference type="Proteomes" id="UP000199025">
    <property type="component" value="Unassembled WGS sequence"/>
</dbReference>
<name>A0A1I4BHB2_9PSEU</name>
<keyword evidence="3" id="KW-1185">Reference proteome</keyword>
<keyword evidence="1" id="KW-1133">Transmembrane helix</keyword>
<dbReference type="STRING" id="115433.SAMN05421835_12867"/>
<gene>
    <name evidence="2" type="ORF">SAMN05421835_12867</name>
</gene>
<keyword evidence="1" id="KW-0812">Transmembrane</keyword>
<evidence type="ECO:0000256" key="1">
    <source>
        <dbReference type="SAM" id="Phobius"/>
    </source>
</evidence>
<dbReference type="EMBL" id="FORP01000028">
    <property type="protein sequence ID" value="SFK67883.1"/>
    <property type="molecule type" value="Genomic_DNA"/>
</dbReference>